<dbReference type="Proteomes" id="UP000183090">
    <property type="component" value="Unassembled WGS sequence"/>
</dbReference>
<dbReference type="AlphaFoldDB" id="A0A0F7HK55"/>
<dbReference type="GO" id="GO:0005524">
    <property type="term" value="F:ATP binding"/>
    <property type="evidence" value="ECO:0007669"/>
    <property type="project" value="UniProtKB-KW"/>
</dbReference>
<evidence type="ECO:0000313" key="8">
    <source>
        <dbReference type="Proteomes" id="UP000034029"/>
    </source>
</evidence>
<keyword evidence="4" id="KW-0804">Transcription</keyword>
<proteinExistence type="predicted"/>
<dbReference type="OrthoDB" id="9803970at2"/>
<dbReference type="GO" id="GO:0006355">
    <property type="term" value="P:regulation of DNA-templated transcription"/>
    <property type="evidence" value="ECO:0007669"/>
    <property type="project" value="InterPro"/>
</dbReference>
<evidence type="ECO:0000259" key="5">
    <source>
        <dbReference type="PROSITE" id="PS50045"/>
    </source>
</evidence>
<evidence type="ECO:0000256" key="4">
    <source>
        <dbReference type="ARBA" id="ARBA00023163"/>
    </source>
</evidence>
<evidence type="ECO:0000313" key="7">
    <source>
        <dbReference type="EMBL" id="SFK50611.1"/>
    </source>
</evidence>
<protein>
    <submittedName>
        <fullName evidence="7">DNA-binding transcriptional response regulator, NtrC family, contains REC, AAA-type ATPase, and a Fis-type DNA-binding domains</fullName>
    </submittedName>
</protein>
<dbReference type="EMBL" id="CP011366">
    <property type="protein sequence ID" value="AKG73443.1"/>
    <property type="molecule type" value="Genomic_DNA"/>
</dbReference>
<dbReference type="PANTHER" id="PTHR32071">
    <property type="entry name" value="TRANSCRIPTIONAL REGULATORY PROTEIN"/>
    <property type="match status" value="1"/>
</dbReference>
<reference evidence="6 8" key="1">
    <citation type="journal article" date="2015" name="Int. J. Syst. Evol. Microbiol.">
        <title>Complete genome sequence of Salinicoccus halodurans H3B36, isolated from the Qaidam Basin in China.</title>
        <authorList>
            <person name="Jiang K."/>
            <person name="Xue Y."/>
            <person name="Ma Y."/>
        </authorList>
    </citation>
    <scope>NUCLEOTIDE SEQUENCE [LARGE SCALE GENOMIC DNA]</scope>
    <source>
        <strain evidence="6 8">H3B36</strain>
    </source>
</reference>
<dbReference type="Gene3D" id="1.10.8.60">
    <property type="match status" value="1"/>
</dbReference>
<dbReference type="Gene3D" id="3.40.50.300">
    <property type="entry name" value="P-loop containing nucleotide triphosphate hydrolases"/>
    <property type="match status" value="1"/>
</dbReference>
<evidence type="ECO:0000313" key="9">
    <source>
        <dbReference type="Proteomes" id="UP000183090"/>
    </source>
</evidence>
<gene>
    <name evidence="6" type="ORF">AAT16_03965</name>
    <name evidence="7" type="ORF">SAMN05216235_0028</name>
</gene>
<dbReference type="SUPFAM" id="SSF52540">
    <property type="entry name" value="P-loop containing nucleoside triphosphate hydrolases"/>
    <property type="match status" value="1"/>
</dbReference>
<dbReference type="Pfam" id="PF25601">
    <property type="entry name" value="AAA_lid_14"/>
    <property type="match status" value="1"/>
</dbReference>
<reference evidence="7 9" key="3">
    <citation type="submission" date="2016-10" db="EMBL/GenBank/DDBJ databases">
        <authorList>
            <person name="Varghese N."/>
            <person name="Submissions S."/>
        </authorList>
    </citation>
    <scope>NUCLEOTIDE SEQUENCE [LARGE SCALE GENOMIC DNA]</scope>
    <source>
        <strain evidence="7 9">CGMCC 1.6501</strain>
    </source>
</reference>
<keyword evidence="7" id="KW-0238">DNA-binding</keyword>
<dbReference type="Pfam" id="PF00158">
    <property type="entry name" value="Sigma54_activat"/>
    <property type="match status" value="1"/>
</dbReference>
<dbReference type="PROSITE" id="PS50045">
    <property type="entry name" value="SIGMA54_INTERACT_4"/>
    <property type="match status" value="1"/>
</dbReference>
<keyword evidence="1" id="KW-0547">Nucleotide-binding</keyword>
<evidence type="ECO:0000313" key="6">
    <source>
        <dbReference type="EMBL" id="AKG73443.1"/>
    </source>
</evidence>
<keyword evidence="2" id="KW-0067">ATP-binding</keyword>
<sequence length="554" mass="63144">MDKRLFIIGIQEENLGSLRKQMEYIFGGRMPVIGVTLKDLTHGAISPGDVVLLSSYEIGEIVKPFLPESCEVIVSRRTVNIVKLKNIITMQKTSKFMVVNDNPAATLETIEDLENVLPDHDFLPYMAHEPMPENFDFIITPGEANLVPTKAYQTFDIGARVVSIETVMELKEIFELEMKDSLLMQYYIKTMVHLTAKRSENTPVSIADQNKNRTFSGISTESPQMQSTIRIASQMAKTSNIIHITGETGTGKQMLAEMIHNDSAYHDMPFYIYSGADKDPQSIDNELFGGEGEKHQGILREVNRGTVYIKNIDSIPYQLQNKLANYFDANAGSSDVRIVTSSIDDLWELYKGDIISQKLYSYLSSYILKVPSISERKEDIPVLIDDFKNHFNRTEMQFSERVMNAFVRYDWPGNVRELYNLISYCVCLNQKYVEIDSLPIFFKGLENDYDNRAEDGFLDTEAVINKIEKHGFLSESIQLLNIYEQGKKENASYGRGKVRRLLLEEGIKMTDQQLRLRIGILDELELLNVRIGRAGTTISEKGEKFLEEMNESRG</sequence>
<evidence type="ECO:0000256" key="2">
    <source>
        <dbReference type="ARBA" id="ARBA00022840"/>
    </source>
</evidence>
<dbReference type="PROSITE" id="PS00688">
    <property type="entry name" value="SIGMA54_INTERACT_3"/>
    <property type="match status" value="1"/>
</dbReference>
<evidence type="ECO:0000256" key="3">
    <source>
        <dbReference type="ARBA" id="ARBA00023015"/>
    </source>
</evidence>
<dbReference type="GO" id="GO:0003677">
    <property type="term" value="F:DNA binding"/>
    <property type="evidence" value="ECO:0007669"/>
    <property type="project" value="UniProtKB-KW"/>
</dbReference>
<dbReference type="InterPro" id="IPR058031">
    <property type="entry name" value="AAA_lid_NorR"/>
</dbReference>
<evidence type="ECO:0000256" key="1">
    <source>
        <dbReference type="ARBA" id="ARBA00022741"/>
    </source>
</evidence>
<dbReference type="RefSeq" id="WP_046789633.1">
    <property type="nucleotide sequence ID" value="NZ_CP011366.1"/>
</dbReference>
<accession>A0A0F7HK55</accession>
<name>A0A0F7HK55_9STAP</name>
<dbReference type="Proteomes" id="UP000034029">
    <property type="component" value="Chromosome"/>
</dbReference>
<feature type="domain" description="Sigma-54 factor interaction" evidence="5">
    <location>
        <begin position="218"/>
        <end position="427"/>
    </location>
</feature>
<dbReference type="InterPro" id="IPR025944">
    <property type="entry name" value="Sigma_54_int_dom_CS"/>
</dbReference>
<reference evidence="8" key="2">
    <citation type="submission" date="2015-04" db="EMBL/GenBank/DDBJ databases">
        <title>Complete genome sequence of Salinicoccus halodurans strain H3B36, isolated from the Qaidam basin of China.</title>
        <authorList>
            <person name="Ma Y."/>
            <person name="Jiang K."/>
            <person name="Xue Y."/>
        </authorList>
    </citation>
    <scope>NUCLEOTIDE SEQUENCE [LARGE SCALE GENOMIC DNA]</scope>
    <source>
        <strain evidence="8">H3B36</strain>
    </source>
</reference>
<dbReference type="KEGG" id="shv:AAT16_03965"/>
<dbReference type="EMBL" id="FOTB01000001">
    <property type="protein sequence ID" value="SFK50611.1"/>
    <property type="molecule type" value="Genomic_DNA"/>
</dbReference>
<organism evidence="7 9">
    <name type="scientific">Salinicoccus halodurans</name>
    <dbReference type="NCBI Taxonomy" id="407035"/>
    <lineage>
        <taxon>Bacteria</taxon>
        <taxon>Bacillati</taxon>
        <taxon>Bacillota</taxon>
        <taxon>Bacilli</taxon>
        <taxon>Bacillales</taxon>
        <taxon>Staphylococcaceae</taxon>
        <taxon>Salinicoccus</taxon>
    </lineage>
</organism>
<dbReference type="InterPro" id="IPR027417">
    <property type="entry name" value="P-loop_NTPase"/>
</dbReference>
<dbReference type="CDD" id="cd00009">
    <property type="entry name" value="AAA"/>
    <property type="match status" value="1"/>
</dbReference>
<keyword evidence="3" id="KW-0805">Transcription regulation</keyword>
<dbReference type="InterPro" id="IPR002078">
    <property type="entry name" value="Sigma_54_int"/>
</dbReference>
<keyword evidence="8" id="KW-1185">Reference proteome</keyword>